<feature type="disulfide bond" evidence="1">
    <location>
        <begin position="63"/>
        <end position="83"/>
    </location>
</feature>
<reference evidence="3 4" key="1">
    <citation type="journal article" date="2014" name="Genome Biol. Evol.">
        <title>The genome of the myxosporean Thelohanellus kitauei shows adaptations to nutrient acquisition within its fish host.</title>
        <authorList>
            <person name="Yang Y."/>
            <person name="Xiong J."/>
            <person name="Zhou Z."/>
            <person name="Huo F."/>
            <person name="Miao W."/>
            <person name="Ran C."/>
            <person name="Liu Y."/>
            <person name="Zhang J."/>
            <person name="Feng J."/>
            <person name="Wang M."/>
            <person name="Wang M."/>
            <person name="Wang L."/>
            <person name="Yao B."/>
        </authorList>
    </citation>
    <scope>NUCLEOTIDE SEQUENCE [LARGE SCALE GENOMIC DNA]</scope>
    <source>
        <strain evidence="3">Wuqing</strain>
    </source>
</reference>
<keyword evidence="3" id="KW-0401">Integrin</keyword>
<dbReference type="InterPro" id="IPR006586">
    <property type="entry name" value="ADAM_Cys-rich"/>
</dbReference>
<dbReference type="SMART" id="SM00608">
    <property type="entry name" value="ACR"/>
    <property type="match status" value="1"/>
</dbReference>
<dbReference type="Gene3D" id="4.10.70.10">
    <property type="entry name" value="Disintegrin domain"/>
    <property type="match status" value="1"/>
</dbReference>
<dbReference type="PANTHER" id="PTHR11905">
    <property type="entry name" value="ADAM A DISINTEGRIN AND METALLOPROTEASE DOMAIN"/>
    <property type="match status" value="1"/>
</dbReference>
<dbReference type="InterPro" id="IPR036436">
    <property type="entry name" value="Disintegrin_dom_sf"/>
</dbReference>
<dbReference type="OrthoDB" id="5977737at2759"/>
<dbReference type="SMART" id="SM00050">
    <property type="entry name" value="DISIN"/>
    <property type="match status" value="1"/>
</dbReference>
<dbReference type="SUPFAM" id="SSF57552">
    <property type="entry name" value="Blood coagulation inhibitor (disintegrin)"/>
    <property type="match status" value="1"/>
</dbReference>
<dbReference type="EMBL" id="JWZT01002080">
    <property type="protein sequence ID" value="KII70418.1"/>
    <property type="molecule type" value="Genomic_DNA"/>
</dbReference>
<proteinExistence type="predicted"/>
<name>A0A0C2JM09_THEKT</name>
<accession>A0A0C2JM09</accession>
<evidence type="ECO:0000313" key="4">
    <source>
        <dbReference type="Proteomes" id="UP000031668"/>
    </source>
</evidence>
<dbReference type="AlphaFoldDB" id="A0A0C2JM09"/>
<dbReference type="Pfam" id="PF08516">
    <property type="entry name" value="ADAM_CR"/>
    <property type="match status" value="1"/>
</dbReference>
<keyword evidence="4" id="KW-1185">Reference proteome</keyword>
<evidence type="ECO:0000256" key="1">
    <source>
        <dbReference type="PROSITE-ProRule" id="PRU00068"/>
    </source>
</evidence>
<comment type="caution">
    <text evidence="3">The sequence shown here is derived from an EMBL/GenBank/DDBJ whole genome shotgun (WGS) entry which is preliminary data.</text>
</comment>
<dbReference type="GO" id="GO:0007229">
    <property type="term" value="P:integrin-mediated signaling pathway"/>
    <property type="evidence" value="ECO:0007669"/>
    <property type="project" value="UniProtKB-KW"/>
</dbReference>
<protein>
    <submittedName>
        <fullName evidence="3">Disintegrin and metalloproteinase domain-containing protein 7</fullName>
    </submittedName>
</protein>
<dbReference type="InterPro" id="IPR001762">
    <property type="entry name" value="Disintegrin_dom"/>
</dbReference>
<dbReference type="PANTHER" id="PTHR11905:SF159">
    <property type="entry name" value="ADAM METALLOPROTEASE"/>
    <property type="match status" value="1"/>
</dbReference>
<feature type="domain" description="Disintegrin" evidence="2">
    <location>
        <begin position="42"/>
        <end position="91"/>
    </location>
</feature>
<dbReference type="Proteomes" id="UP000031668">
    <property type="component" value="Unassembled WGS sequence"/>
</dbReference>
<sequence length="262" mass="29222">MILLLENEQKSMKTDIYHWEIILGENGKIDMANPTTCKFADESVQCADGHCCDNCKFTRGQLCRLTDDECDIPDFCPGNSPYCTSNIKANGVSCENGEAYCFYGKCVTKKSYCTRLFPHSNFSYSEYCYGWAKIYSDTKCRGVKSVNLKSLFCGTGRGICGAVYCSGPASSDPNYRFTVGSMLCYTLLEDPNDKLKNKVPIGGVGGPSQICYEGSCIPVDKASQKCYYQCKEYEECNGKGLNCVPNDQKWFEAYEGSPDEWQ</sequence>
<dbReference type="GO" id="GO:0006509">
    <property type="term" value="P:membrane protein ectodomain proteolysis"/>
    <property type="evidence" value="ECO:0007669"/>
    <property type="project" value="TreeGrafter"/>
</dbReference>
<dbReference type="PROSITE" id="PS50214">
    <property type="entry name" value="DISINTEGRIN_2"/>
    <property type="match status" value="1"/>
</dbReference>
<evidence type="ECO:0000313" key="3">
    <source>
        <dbReference type="EMBL" id="KII70418.1"/>
    </source>
</evidence>
<keyword evidence="1" id="KW-1015">Disulfide bond</keyword>
<evidence type="ECO:0000259" key="2">
    <source>
        <dbReference type="PROSITE" id="PS50214"/>
    </source>
</evidence>
<dbReference type="Pfam" id="PF00200">
    <property type="entry name" value="Disintegrin"/>
    <property type="match status" value="1"/>
</dbReference>
<gene>
    <name evidence="3" type="ORF">RF11_09681</name>
</gene>
<organism evidence="3 4">
    <name type="scientific">Thelohanellus kitauei</name>
    <name type="common">Myxosporean</name>
    <dbReference type="NCBI Taxonomy" id="669202"/>
    <lineage>
        <taxon>Eukaryota</taxon>
        <taxon>Metazoa</taxon>
        <taxon>Cnidaria</taxon>
        <taxon>Myxozoa</taxon>
        <taxon>Myxosporea</taxon>
        <taxon>Bivalvulida</taxon>
        <taxon>Platysporina</taxon>
        <taxon>Myxobolidae</taxon>
        <taxon>Thelohanellus</taxon>
    </lineage>
</organism>